<dbReference type="InterPro" id="IPR026816">
    <property type="entry name" value="Flavodoxin_dom"/>
</dbReference>
<keyword evidence="7" id="KW-0411">Iron-sulfur</keyword>
<evidence type="ECO:0000256" key="5">
    <source>
        <dbReference type="ARBA" id="ARBA00022723"/>
    </source>
</evidence>
<evidence type="ECO:0000256" key="6">
    <source>
        <dbReference type="ARBA" id="ARBA00023004"/>
    </source>
</evidence>
<evidence type="ECO:0000313" key="10">
    <source>
        <dbReference type="Proteomes" id="UP000199068"/>
    </source>
</evidence>
<dbReference type="Gene3D" id="3.30.70.20">
    <property type="match status" value="1"/>
</dbReference>
<dbReference type="Gene3D" id="3.40.50.360">
    <property type="match status" value="1"/>
</dbReference>
<sequence length="250" mass="28685">MIMLYFSGTGNSKYIANLFTQKIDGECYSIEEQIDFEKVIQQHDTIAFCYPIYGSCIPRIMREFVAKYVENLKDKKLIIFCTQLMFSGDGARVFTDLLPDGYGEVIYAEHFNMPNNICNTKLFKIKNGEQINKFLREADKKMNRVCDDLKQGKVKKRGFNKFSSFLGKSQSGHWPQIEEKNRSSVKIDDDCINCNLCVKICPMKNLTPSDEGIIQNNNCIICYRCVNACPKKAITVLINKKPKKQYKGIG</sequence>
<dbReference type="InterPro" id="IPR050157">
    <property type="entry name" value="PSI_iron-sulfur_center"/>
</dbReference>
<keyword evidence="6" id="KW-0408">Iron</keyword>
<protein>
    <recommendedName>
        <fullName evidence="3">Ferredoxin</fullName>
    </recommendedName>
</protein>
<feature type="domain" description="4Fe-4S ferredoxin-type" evidence="8">
    <location>
        <begin position="213"/>
        <end position="239"/>
    </location>
</feature>
<dbReference type="PANTHER" id="PTHR24960">
    <property type="entry name" value="PHOTOSYSTEM I IRON-SULFUR CENTER-RELATED"/>
    <property type="match status" value="1"/>
</dbReference>
<organism evidence="9 10">
    <name type="scientific">Romboutsia lituseburensis DSM 797</name>
    <dbReference type="NCBI Taxonomy" id="1121325"/>
    <lineage>
        <taxon>Bacteria</taxon>
        <taxon>Bacillati</taxon>
        <taxon>Bacillota</taxon>
        <taxon>Clostridia</taxon>
        <taxon>Peptostreptococcales</taxon>
        <taxon>Peptostreptococcaceae</taxon>
        <taxon>Romboutsia</taxon>
    </lineage>
</organism>
<dbReference type="PROSITE" id="PS51379">
    <property type="entry name" value="4FE4S_FER_2"/>
    <property type="match status" value="2"/>
</dbReference>
<name>A0A1G9I7H5_9FIRM</name>
<dbReference type="EMBL" id="FNGW01000001">
    <property type="protein sequence ID" value="SDL20764.1"/>
    <property type="molecule type" value="Genomic_DNA"/>
</dbReference>
<evidence type="ECO:0000256" key="2">
    <source>
        <dbReference type="ARBA" id="ARBA00003532"/>
    </source>
</evidence>
<evidence type="ECO:0000256" key="4">
    <source>
        <dbReference type="ARBA" id="ARBA00022485"/>
    </source>
</evidence>
<comment type="function">
    <text evidence="2">Ferredoxins are iron-sulfur proteins that transfer electrons in a wide variety of metabolic reactions.</text>
</comment>
<dbReference type="NCBIfam" id="NF038196">
    <property type="entry name" value="ferrodoxin_EFR1"/>
    <property type="match status" value="1"/>
</dbReference>
<dbReference type="SUPFAM" id="SSF54862">
    <property type="entry name" value="4Fe-4S ferredoxins"/>
    <property type="match status" value="1"/>
</dbReference>
<evidence type="ECO:0000256" key="1">
    <source>
        <dbReference type="ARBA" id="ARBA00001966"/>
    </source>
</evidence>
<dbReference type="InterPro" id="IPR047964">
    <property type="entry name" value="EFR1-like"/>
</dbReference>
<dbReference type="Pfam" id="PF13187">
    <property type="entry name" value="Fer4_9"/>
    <property type="match status" value="1"/>
</dbReference>
<dbReference type="PANTHER" id="PTHR24960:SF79">
    <property type="entry name" value="PHOTOSYSTEM I IRON-SULFUR CENTER"/>
    <property type="match status" value="1"/>
</dbReference>
<dbReference type="Pfam" id="PF12724">
    <property type="entry name" value="Flavodoxin_5"/>
    <property type="match status" value="1"/>
</dbReference>
<feature type="domain" description="4Fe-4S ferredoxin-type" evidence="8">
    <location>
        <begin position="183"/>
        <end position="211"/>
    </location>
</feature>
<evidence type="ECO:0000256" key="3">
    <source>
        <dbReference type="ARBA" id="ARBA00013529"/>
    </source>
</evidence>
<evidence type="ECO:0000256" key="7">
    <source>
        <dbReference type="ARBA" id="ARBA00023014"/>
    </source>
</evidence>
<gene>
    <name evidence="9" type="ORF">SAMN04515677_101123</name>
</gene>
<keyword evidence="10" id="KW-1185">Reference proteome</keyword>
<dbReference type="Proteomes" id="UP000199068">
    <property type="component" value="Unassembled WGS sequence"/>
</dbReference>
<keyword evidence="4" id="KW-0004">4Fe-4S</keyword>
<dbReference type="STRING" id="1121325.SAMN04515677_101123"/>
<evidence type="ECO:0000259" key="8">
    <source>
        <dbReference type="PROSITE" id="PS51379"/>
    </source>
</evidence>
<keyword evidence="5" id="KW-0479">Metal-binding</keyword>
<dbReference type="RefSeq" id="WP_092721842.1">
    <property type="nucleotide sequence ID" value="NZ_FNGW01000001.1"/>
</dbReference>
<proteinExistence type="predicted"/>
<comment type="cofactor">
    <cofactor evidence="1">
        <name>[4Fe-4S] cluster</name>
        <dbReference type="ChEBI" id="CHEBI:49883"/>
    </cofactor>
</comment>
<dbReference type="AlphaFoldDB" id="A0A1G9I7H5"/>
<dbReference type="SUPFAM" id="SSF52218">
    <property type="entry name" value="Flavoproteins"/>
    <property type="match status" value="1"/>
</dbReference>
<dbReference type="GO" id="GO:0051539">
    <property type="term" value="F:4 iron, 4 sulfur cluster binding"/>
    <property type="evidence" value="ECO:0007669"/>
    <property type="project" value="UniProtKB-KW"/>
</dbReference>
<dbReference type="InterPro" id="IPR017896">
    <property type="entry name" value="4Fe4S_Fe-S-bd"/>
</dbReference>
<evidence type="ECO:0000313" key="9">
    <source>
        <dbReference type="EMBL" id="SDL20764.1"/>
    </source>
</evidence>
<accession>A0A1G9I7H5</accession>
<dbReference type="InterPro" id="IPR029039">
    <property type="entry name" value="Flavoprotein-like_sf"/>
</dbReference>
<dbReference type="PROSITE" id="PS00198">
    <property type="entry name" value="4FE4S_FER_1"/>
    <property type="match status" value="2"/>
</dbReference>
<dbReference type="InterPro" id="IPR017900">
    <property type="entry name" value="4Fe4S_Fe_S_CS"/>
</dbReference>
<reference evidence="9 10" key="1">
    <citation type="submission" date="2016-10" db="EMBL/GenBank/DDBJ databases">
        <authorList>
            <person name="de Groot N.N."/>
        </authorList>
    </citation>
    <scope>NUCLEOTIDE SEQUENCE [LARGE SCALE GENOMIC DNA]</scope>
    <source>
        <strain evidence="9 10">DSM 797</strain>
    </source>
</reference>
<dbReference type="GO" id="GO:0046872">
    <property type="term" value="F:metal ion binding"/>
    <property type="evidence" value="ECO:0007669"/>
    <property type="project" value="UniProtKB-KW"/>
</dbReference>